<reference evidence="8" key="1">
    <citation type="submission" date="2017-02" db="EMBL/GenBank/DDBJ databases">
        <authorList>
            <person name="Daims H."/>
        </authorList>
    </citation>
    <scope>NUCLEOTIDE SEQUENCE [LARGE SCALE GENOMIC DNA]</scope>
</reference>
<dbReference type="RefSeq" id="WP_087147224.1">
    <property type="nucleotide sequence ID" value="NZ_FUKJ01000230.1"/>
</dbReference>
<feature type="transmembrane region" description="Helical" evidence="6">
    <location>
        <begin position="234"/>
        <end position="256"/>
    </location>
</feature>
<dbReference type="InterPro" id="IPR050833">
    <property type="entry name" value="Poly_Biosynth_Transport"/>
</dbReference>
<name>A0A1R4HAI5_9GAMM</name>
<feature type="transmembrane region" description="Helical" evidence="6">
    <location>
        <begin position="400"/>
        <end position="421"/>
    </location>
</feature>
<feature type="transmembrane region" description="Helical" evidence="6">
    <location>
        <begin position="343"/>
        <end position="362"/>
    </location>
</feature>
<evidence type="ECO:0000256" key="3">
    <source>
        <dbReference type="ARBA" id="ARBA00022692"/>
    </source>
</evidence>
<dbReference type="Pfam" id="PF01943">
    <property type="entry name" value="Polysacc_synt"/>
    <property type="match status" value="1"/>
</dbReference>
<feature type="transmembrane region" description="Helical" evidence="6">
    <location>
        <begin position="262"/>
        <end position="280"/>
    </location>
</feature>
<evidence type="ECO:0000256" key="2">
    <source>
        <dbReference type="ARBA" id="ARBA00022475"/>
    </source>
</evidence>
<feature type="transmembrane region" description="Helical" evidence="6">
    <location>
        <begin position="311"/>
        <end position="331"/>
    </location>
</feature>
<comment type="subcellular location">
    <subcellularLocation>
        <location evidence="1">Cell membrane</location>
        <topology evidence="1">Multi-pass membrane protein</topology>
    </subcellularLocation>
</comment>
<sequence length="428" mass="47062">MPENYALALRPTHFQSLFLFVLTLGNYALMYMANIVLARALTLSDFDDYSVALSTVTMLSTLATLGLEKYALRGIALFRERQDWRKFRGFWLFSLRIISIFSVLLVGLLSVSLETLLAIQQADYHIAIVLFAGFLPIIAITLFLVEVISAQGAHLLGFSLYRLFLPLVYLLLITGYSASHIPLTASAAVLCFGVAWTLTCGVIWYAAKLLMPIQVKHATALSLPKKWLGRSLPLVFNSLMLTVMTSSGVVILELLFPSGLEVGIYAVAAQTGGFISLIGTSTNRYYLPMMVVLVEHKDKAGIQRLIKQRTLVVGSLILSLFTLIALFGPQLLSLFGSQFSSGYLTLVIIATGASFSALFADIPYYLQFMGFNRIVLGSTLIAAVTMVTLAFYLGNLFGTVGVAIAYMLPAALLFSSFRIMVSVHFRRF</sequence>
<evidence type="ECO:0000256" key="4">
    <source>
        <dbReference type="ARBA" id="ARBA00022989"/>
    </source>
</evidence>
<dbReference type="EMBL" id="FUKJ01000230">
    <property type="protein sequence ID" value="SJM93041.1"/>
    <property type="molecule type" value="Genomic_DNA"/>
</dbReference>
<accession>A0A1R4HAI5</accession>
<feature type="transmembrane region" description="Helical" evidence="6">
    <location>
        <begin position="124"/>
        <end position="148"/>
    </location>
</feature>
<organism evidence="7 8">
    <name type="scientific">Crenothrix polyspora</name>
    <dbReference type="NCBI Taxonomy" id="360316"/>
    <lineage>
        <taxon>Bacteria</taxon>
        <taxon>Pseudomonadati</taxon>
        <taxon>Pseudomonadota</taxon>
        <taxon>Gammaproteobacteria</taxon>
        <taxon>Methylococcales</taxon>
        <taxon>Crenotrichaceae</taxon>
        <taxon>Crenothrix</taxon>
    </lineage>
</organism>
<evidence type="ECO:0000313" key="8">
    <source>
        <dbReference type="Proteomes" id="UP000195442"/>
    </source>
</evidence>
<keyword evidence="3 6" id="KW-0812">Transmembrane</keyword>
<feature type="transmembrane region" description="Helical" evidence="6">
    <location>
        <begin position="185"/>
        <end position="207"/>
    </location>
</feature>
<dbReference type="OrthoDB" id="5560706at2"/>
<proteinExistence type="predicted"/>
<evidence type="ECO:0000256" key="6">
    <source>
        <dbReference type="SAM" id="Phobius"/>
    </source>
</evidence>
<evidence type="ECO:0000313" key="7">
    <source>
        <dbReference type="EMBL" id="SJM93041.1"/>
    </source>
</evidence>
<dbReference type="GO" id="GO:0005886">
    <property type="term" value="C:plasma membrane"/>
    <property type="evidence" value="ECO:0007669"/>
    <property type="project" value="UniProtKB-SubCell"/>
</dbReference>
<evidence type="ECO:0000256" key="5">
    <source>
        <dbReference type="ARBA" id="ARBA00023136"/>
    </source>
</evidence>
<keyword evidence="4 6" id="KW-1133">Transmembrane helix</keyword>
<keyword evidence="8" id="KW-1185">Reference proteome</keyword>
<dbReference type="InterPro" id="IPR002797">
    <property type="entry name" value="Polysacc_synth"/>
</dbReference>
<feature type="transmembrane region" description="Helical" evidence="6">
    <location>
        <begin position="374"/>
        <end position="394"/>
    </location>
</feature>
<dbReference type="Proteomes" id="UP000195442">
    <property type="component" value="Unassembled WGS sequence"/>
</dbReference>
<evidence type="ECO:0000256" key="1">
    <source>
        <dbReference type="ARBA" id="ARBA00004651"/>
    </source>
</evidence>
<keyword evidence="5 6" id="KW-0472">Membrane</keyword>
<protein>
    <submittedName>
        <fullName evidence="7">Polysaccharide biosynthesis protein</fullName>
    </submittedName>
</protein>
<feature type="transmembrane region" description="Helical" evidence="6">
    <location>
        <begin position="160"/>
        <end position="179"/>
    </location>
</feature>
<feature type="transmembrane region" description="Helical" evidence="6">
    <location>
        <begin position="89"/>
        <end position="112"/>
    </location>
</feature>
<dbReference type="PANTHER" id="PTHR30250">
    <property type="entry name" value="PST FAMILY PREDICTED COLANIC ACID TRANSPORTER"/>
    <property type="match status" value="1"/>
</dbReference>
<dbReference type="AlphaFoldDB" id="A0A1R4HAI5"/>
<dbReference type="PANTHER" id="PTHR30250:SF11">
    <property type="entry name" value="O-ANTIGEN TRANSPORTER-RELATED"/>
    <property type="match status" value="1"/>
</dbReference>
<keyword evidence="2" id="KW-1003">Cell membrane</keyword>
<feature type="transmembrane region" description="Helical" evidence="6">
    <location>
        <begin position="17"/>
        <end position="37"/>
    </location>
</feature>
<gene>
    <name evidence="7" type="ORF">CRENPOLYSF2_3050006</name>
</gene>